<dbReference type="RefSeq" id="WP_345648063.1">
    <property type="nucleotide sequence ID" value="NZ_BAABEP010000023.1"/>
</dbReference>
<evidence type="ECO:0000256" key="1">
    <source>
        <dbReference type="SAM" id="MobiDB-lite"/>
    </source>
</evidence>
<keyword evidence="4" id="KW-1185">Reference proteome</keyword>
<dbReference type="EMBL" id="BAABEP010000023">
    <property type="protein sequence ID" value="GAA3735497.1"/>
    <property type="molecule type" value="Genomic_DNA"/>
</dbReference>
<dbReference type="Gene3D" id="3.30.530.20">
    <property type="match status" value="1"/>
</dbReference>
<dbReference type="InterPro" id="IPR005031">
    <property type="entry name" value="COQ10_START"/>
</dbReference>
<evidence type="ECO:0000313" key="4">
    <source>
        <dbReference type="Proteomes" id="UP001499884"/>
    </source>
</evidence>
<feature type="region of interest" description="Disordered" evidence="1">
    <location>
        <begin position="145"/>
        <end position="165"/>
    </location>
</feature>
<sequence>MPRVEVDLPIAVPPEAAWAAVVDVEGYPDCMENVESVAVTERPDEAHRTTAWSVRLKGSVLRWTEDEVIDHTARRFDFRQVSGDLGAFAGHWGVRPAVGGHSTVSLHVDFDIGIPLLADLLNPVASDALRENAAQMLGALERRLTAGGPATRRRTADGPAEVSAP</sequence>
<dbReference type="SUPFAM" id="SSF55961">
    <property type="entry name" value="Bet v1-like"/>
    <property type="match status" value="1"/>
</dbReference>
<gene>
    <name evidence="3" type="ORF">GCM10023082_35800</name>
</gene>
<reference evidence="4" key="1">
    <citation type="journal article" date="2019" name="Int. J. Syst. Evol. Microbiol.">
        <title>The Global Catalogue of Microorganisms (GCM) 10K type strain sequencing project: providing services to taxonomists for standard genome sequencing and annotation.</title>
        <authorList>
            <consortium name="The Broad Institute Genomics Platform"/>
            <consortium name="The Broad Institute Genome Sequencing Center for Infectious Disease"/>
            <person name="Wu L."/>
            <person name="Ma J."/>
        </authorList>
    </citation>
    <scope>NUCLEOTIDE SEQUENCE [LARGE SCALE GENOMIC DNA]</scope>
    <source>
        <strain evidence="4">JCM 30846</strain>
    </source>
</reference>
<name>A0ABP7FBA8_9ACTN</name>
<protein>
    <submittedName>
        <fullName evidence="3">SRPBCC family protein</fullName>
    </submittedName>
</protein>
<dbReference type="Proteomes" id="UP001499884">
    <property type="component" value="Unassembled WGS sequence"/>
</dbReference>
<proteinExistence type="predicted"/>
<feature type="domain" description="Coenzyme Q-binding protein COQ10 START" evidence="2">
    <location>
        <begin position="10"/>
        <end position="136"/>
    </location>
</feature>
<organism evidence="3 4">
    <name type="scientific">Streptomyces tremellae</name>
    <dbReference type="NCBI Taxonomy" id="1124239"/>
    <lineage>
        <taxon>Bacteria</taxon>
        <taxon>Bacillati</taxon>
        <taxon>Actinomycetota</taxon>
        <taxon>Actinomycetes</taxon>
        <taxon>Kitasatosporales</taxon>
        <taxon>Streptomycetaceae</taxon>
        <taxon>Streptomyces</taxon>
    </lineage>
</organism>
<evidence type="ECO:0000259" key="2">
    <source>
        <dbReference type="Pfam" id="PF03364"/>
    </source>
</evidence>
<dbReference type="Pfam" id="PF03364">
    <property type="entry name" value="Polyketide_cyc"/>
    <property type="match status" value="1"/>
</dbReference>
<dbReference type="InterPro" id="IPR023393">
    <property type="entry name" value="START-like_dom_sf"/>
</dbReference>
<accession>A0ABP7FBA8</accession>
<comment type="caution">
    <text evidence="3">The sequence shown here is derived from an EMBL/GenBank/DDBJ whole genome shotgun (WGS) entry which is preliminary data.</text>
</comment>
<evidence type="ECO:0000313" key="3">
    <source>
        <dbReference type="EMBL" id="GAA3735497.1"/>
    </source>
</evidence>